<comment type="caution">
    <text evidence="1">The sequence shown here is derived from an EMBL/GenBank/DDBJ whole genome shotgun (WGS) entry which is preliminary data.</text>
</comment>
<proteinExistence type="predicted"/>
<reference evidence="1 2" key="1">
    <citation type="journal article" date="2024" name="Nat. Commun.">
        <title>Phylogenomics reveals the evolutionary origins of lichenization in chlorophyte algae.</title>
        <authorList>
            <person name="Puginier C."/>
            <person name="Libourel C."/>
            <person name="Otte J."/>
            <person name="Skaloud P."/>
            <person name="Haon M."/>
            <person name="Grisel S."/>
            <person name="Petersen M."/>
            <person name="Berrin J.G."/>
            <person name="Delaux P.M."/>
            <person name="Dal Grande F."/>
            <person name="Keller J."/>
        </authorList>
    </citation>
    <scope>NUCLEOTIDE SEQUENCE [LARGE SCALE GENOMIC DNA]</scope>
    <source>
        <strain evidence="1 2">SAG 2523</strain>
    </source>
</reference>
<dbReference type="InterPro" id="IPR023198">
    <property type="entry name" value="PGP-like_dom2"/>
</dbReference>
<feature type="non-terminal residue" evidence="1">
    <location>
        <position position="98"/>
    </location>
</feature>
<dbReference type="InterPro" id="IPR023214">
    <property type="entry name" value="HAD_sf"/>
</dbReference>
<protein>
    <submittedName>
        <fullName evidence="1">Uncharacterized protein</fullName>
    </submittedName>
</protein>
<dbReference type="Gene3D" id="1.10.150.240">
    <property type="entry name" value="Putative phosphatase, domain 2"/>
    <property type="match status" value="1"/>
</dbReference>
<sequence length="98" mass="10336">MASSSSAPKAVLFDVNETLISLQPLADAMEQVGLKAAQLECWFAKVLRDGISAAAAGKLVPLKQIGSYHVKLMLSETGISDEAMQNQGADEVLAGFNK</sequence>
<evidence type="ECO:0000313" key="1">
    <source>
        <dbReference type="EMBL" id="KAK9846088.1"/>
    </source>
</evidence>
<evidence type="ECO:0000313" key="2">
    <source>
        <dbReference type="Proteomes" id="UP001485043"/>
    </source>
</evidence>
<dbReference type="AlphaFoldDB" id="A0AAW1SJ22"/>
<dbReference type="EMBL" id="JALJOV010001569">
    <property type="protein sequence ID" value="KAK9846088.1"/>
    <property type="molecule type" value="Genomic_DNA"/>
</dbReference>
<name>A0AAW1SJ22_9CHLO</name>
<dbReference type="Gene3D" id="3.40.50.1000">
    <property type="entry name" value="HAD superfamily/HAD-like"/>
    <property type="match status" value="1"/>
</dbReference>
<accession>A0AAW1SJ22</accession>
<organism evidence="1 2">
    <name type="scientific">Apatococcus fuscideae</name>
    <dbReference type="NCBI Taxonomy" id="2026836"/>
    <lineage>
        <taxon>Eukaryota</taxon>
        <taxon>Viridiplantae</taxon>
        <taxon>Chlorophyta</taxon>
        <taxon>core chlorophytes</taxon>
        <taxon>Trebouxiophyceae</taxon>
        <taxon>Chlorellales</taxon>
        <taxon>Chlorellaceae</taxon>
        <taxon>Apatococcus</taxon>
    </lineage>
</organism>
<gene>
    <name evidence="1" type="ORF">WJX84_012441</name>
</gene>
<keyword evidence="2" id="KW-1185">Reference proteome</keyword>
<dbReference type="Proteomes" id="UP001485043">
    <property type="component" value="Unassembled WGS sequence"/>
</dbReference>